<dbReference type="AlphaFoldDB" id="A0A975BA36"/>
<dbReference type="InterPro" id="IPR012547">
    <property type="entry name" value="PDDEXK_9"/>
</dbReference>
<gene>
    <name evidence="2" type="ORF">dnl_38680</name>
</gene>
<dbReference type="Pfam" id="PF09820">
    <property type="entry name" value="AAA-ATPase_like"/>
    <property type="match status" value="1"/>
</dbReference>
<dbReference type="Pfam" id="PF08011">
    <property type="entry name" value="PDDEXK_9"/>
    <property type="match status" value="1"/>
</dbReference>
<sequence>MKNLQNLPIGKSSFESIRENNDLYVDKTQHIFNLVSQGMYYFLSRPRRFGKSLTISTLRCLFQGKKELFKGLWIDENTDWEWKEHPVILLDFNGISHDTPENLKISLQRSLEKSAELYNLISDAPLLKNQFKELIISLNKKTGMPVVILIDEYDKPIIDHLGKGEKALETAKANRDILKSFFGVIKEGEVSDVLRFVFITGVSKFSRISIFSELNNLKDLTMTEDYADMLGCTQKELETCFAPYFSGFAQKQKMTEPDLLEKLRQHYNGYRFSVRDARVYNPFSILNAVDEKNFNNYWFETGTPTFLVNLLHENNWYLPSIENMEATEALFSVYEIERLQPEAILFQTGYVTIKDIDEGLYTFDYPNREVKTSFSENLFYSYFRGQKDVSRFILLSKYLRLGDMETFIEIMKGIYASIPYTIESKRDEAYFHTIFYLMVSASGIDARSEILTCKGRIDLVIEFSDKLYIIEFKCNQTAKAGIEQIRQKGYAEPYRQTGKKIILMGINFDTEKRNISEWKTEEI</sequence>
<dbReference type="Proteomes" id="UP000663720">
    <property type="component" value="Chromosome"/>
</dbReference>
<dbReference type="PANTHER" id="PTHR34825:SF1">
    <property type="entry name" value="AAA-ATPASE-LIKE DOMAIN-CONTAINING PROTEIN"/>
    <property type="match status" value="1"/>
</dbReference>
<protein>
    <submittedName>
        <fullName evidence="2">AAA ATPase-like domain-containing protein</fullName>
    </submittedName>
</protein>
<feature type="domain" description="AAA-ATPase-like" evidence="1">
    <location>
        <begin position="8"/>
        <end position="211"/>
    </location>
</feature>
<keyword evidence="3" id="KW-1185">Reference proteome</keyword>
<organism evidence="2 3">
    <name type="scientific">Desulfonema limicola</name>
    <dbReference type="NCBI Taxonomy" id="45656"/>
    <lineage>
        <taxon>Bacteria</taxon>
        <taxon>Pseudomonadati</taxon>
        <taxon>Thermodesulfobacteriota</taxon>
        <taxon>Desulfobacteria</taxon>
        <taxon>Desulfobacterales</taxon>
        <taxon>Desulfococcaceae</taxon>
        <taxon>Desulfonema</taxon>
    </lineage>
</organism>
<dbReference type="EMBL" id="CP061799">
    <property type="protein sequence ID" value="QTA81531.1"/>
    <property type="molecule type" value="Genomic_DNA"/>
</dbReference>
<dbReference type="KEGG" id="dli:dnl_38680"/>
<evidence type="ECO:0000313" key="3">
    <source>
        <dbReference type="Proteomes" id="UP000663720"/>
    </source>
</evidence>
<evidence type="ECO:0000313" key="2">
    <source>
        <dbReference type="EMBL" id="QTA81531.1"/>
    </source>
</evidence>
<dbReference type="PANTHER" id="PTHR34825">
    <property type="entry name" value="CONSERVED PROTEIN, WITH A WEAK D-GALACTARATE DEHYDRATASE/ALTRONATE HYDROLASE DOMAIN"/>
    <property type="match status" value="1"/>
</dbReference>
<dbReference type="InterPro" id="IPR018631">
    <property type="entry name" value="AAA-ATPase-like_dom"/>
</dbReference>
<accession>A0A975BA36</accession>
<evidence type="ECO:0000259" key="1">
    <source>
        <dbReference type="Pfam" id="PF09820"/>
    </source>
</evidence>
<dbReference type="RefSeq" id="WP_207687553.1">
    <property type="nucleotide sequence ID" value="NZ_CP061799.1"/>
</dbReference>
<name>A0A975BA36_9BACT</name>
<reference evidence="2" key="1">
    <citation type="journal article" date="2021" name="Microb. Physiol.">
        <title>Proteogenomic Insights into the Physiology of Marine, Sulfate-Reducing, Filamentous Desulfonema limicola and Desulfonema magnum.</title>
        <authorList>
            <person name="Schnaars V."/>
            <person name="Wohlbrand L."/>
            <person name="Scheve S."/>
            <person name="Hinrichs C."/>
            <person name="Reinhardt R."/>
            <person name="Rabus R."/>
        </authorList>
    </citation>
    <scope>NUCLEOTIDE SEQUENCE</scope>
    <source>
        <strain evidence="2">5ac10</strain>
    </source>
</reference>
<proteinExistence type="predicted"/>